<keyword evidence="1" id="KW-1133">Transmembrane helix</keyword>
<sequence>MKFRHLRTRAVTALWSTMLDFGRVLLFLVLLSLGLLGSLFVALMFYGMAITDAGTSSLLVAIDTGGRSATQILASFTEAETMFYSSSLYSALFAGAASYWVYQKLLANLGRLRW</sequence>
<accession>A0A1H8WVE4</accession>
<name>A0A1H8WVE4_9EURY</name>
<evidence type="ECO:0000313" key="2">
    <source>
        <dbReference type="EMBL" id="SEP31463.1"/>
    </source>
</evidence>
<dbReference type="Proteomes" id="UP000199126">
    <property type="component" value="Unassembled WGS sequence"/>
</dbReference>
<feature type="transmembrane region" description="Helical" evidence="1">
    <location>
        <begin position="82"/>
        <end position="102"/>
    </location>
</feature>
<dbReference type="AlphaFoldDB" id="A0A1H8WVE4"/>
<dbReference type="EMBL" id="FODV01000045">
    <property type="protein sequence ID" value="SEP31463.1"/>
    <property type="molecule type" value="Genomic_DNA"/>
</dbReference>
<reference evidence="3" key="1">
    <citation type="submission" date="2016-10" db="EMBL/GenBank/DDBJ databases">
        <authorList>
            <person name="Varghese N."/>
            <person name="Submissions S."/>
        </authorList>
    </citation>
    <scope>NUCLEOTIDE SEQUENCE [LARGE SCALE GENOMIC DNA]</scope>
    <source>
        <strain evidence="3">CGMCC 1.10121</strain>
    </source>
</reference>
<protein>
    <submittedName>
        <fullName evidence="2">Uncharacterized protein</fullName>
    </submittedName>
</protein>
<feature type="transmembrane region" description="Helical" evidence="1">
    <location>
        <begin position="21"/>
        <end position="49"/>
    </location>
</feature>
<gene>
    <name evidence="2" type="ORF">SAMN04487948_14511</name>
</gene>
<keyword evidence="1" id="KW-0812">Transmembrane</keyword>
<evidence type="ECO:0000313" key="3">
    <source>
        <dbReference type="Proteomes" id="UP000199126"/>
    </source>
</evidence>
<organism evidence="2 3">
    <name type="scientific">Halogranum amylolyticum</name>
    <dbReference type="NCBI Taxonomy" id="660520"/>
    <lineage>
        <taxon>Archaea</taxon>
        <taxon>Methanobacteriati</taxon>
        <taxon>Methanobacteriota</taxon>
        <taxon>Stenosarchaea group</taxon>
        <taxon>Halobacteria</taxon>
        <taxon>Halobacteriales</taxon>
        <taxon>Haloferacaceae</taxon>
    </lineage>
</organism>
<evidence type="ECO:0000256" key="1">
    <source>
        <dbReference type="SAM" id="Phobius"/>
    </source>
</evidence>
<keyword evidence="3" id="KW-1185">Reference proteome</keyword>
<keyword evidence="1" id="KW-0472">Membrane</keyword>
<proteinExistence type="predicted"/>